<sequence length="96" mass="11146">MVVVVLLLAWLWVGLWVIGWRWLWWWWWWWVGVRRICCGLLSGGGGIQWSICGEWLGLLLLVEEVLCEGRQESFQQCCVPHAVVSLGTQLTQRPPA</sequence>
<feature type="transmembrane region" description="Helical" evidence="1">
    <location>
        <begin position="6"/>
        <end position="27"/>
    </location>
</feature>
<dbReference type="AlphaFoldDB" id="A0AAE0HCV9"/>
<evidence type="ECO:0000313" key="2">
    <source>
        <dbReference type="EMBL" id="KAK3294262.1"/>
    </source>
</evidence>
<evidence type="ECO:0000256" key="1">
    <source>
        <dbReference type="SAM" id="Phobius"/>
    </source>
</evidence>
<keyword evidence="1" id="KW-0812">Transmembrane</keyword>
<gene>
    <name evidence="2" type="ORF">B0H64DRAFT_400259</name>
</gene>
<keyword evidence="3" id="KW-1185">Reference proteome</keyword>
<name>A0AAE0HCV9_9PEZI</name>
<dbReference type="EMBL" id="JAUEPN010000005">
    <property type="protein sequence ID" value="KAK3294262.1"/>
    <property type="molecule type" value="Genomic_DNA"/>
</dbReference>
<comment type="caution">
    <text evidence="2">The sequence shown here is derived from an EMBL/GenBank/DDBJ whole genome shotgun (WGS) entry which is preliminary data.</text>
</comment>
<dbReference type="RefSeq" id="XP_062657776.1">
    <property type="nucleotide sequence ID" value="XM_062804053.1"/>
</dbReference>
<accession>A0AAE0HCV9</accession>
<evidence type="ECO:0000313" key="3">
    <source>
        <dbReference type="Proteomes" id="UP001278766"/>
    </source>
</evidence>
<protein>
    <submittedName>
        <fullName evidence="2">Uncharacterized protein</fullName>
    </submittedName>
</protein>
<keyword evidence="1" id="KW-1133">Transmembrane helix</keyword>
<keyword evidence="1" id="KW-0472">Membrane</keyword>
<reference evidence="2" key="1">
    <citation type="journal article" date="2023" name="Mol. Phylogenet. Evol.">
        <title>Genome-scale phylogeny and comparative genomics of the fungal order Sordariales.</title>
        <authorList>
            <person name="Hensen N."/>
            <person name="Bonometti L."/>
            <person name="Westerberg I."/>
            <person name="Brannstrom I.O."/>
            <person name="Guillou S."/>
            <person name="Cros-Aarteil S."/>
            <person name="Calhoun S."/>
            <person name="Haridas S."/>
            <person name="Kuo A."/>
            <person name="Mondo S."/>
            <person name="Pangilinan J."/>
            <person name="Riley R."/>
            <person name="LaButti K."/>
            <person name="Andreopoulos B."/>
            <person name="Lipzen A."/>
            <person name="Chen C."/>
            <person name="Yan M."/>
            <person name="Daum C."/>
            <person name="Ng V."/>
            <person name="Clum A."/>
            <person name="Steindorff A."/>
            <person name="Ohm R.A."/>
            <person name="Martin F."/>
            <person name="Silar P."/>
            <person name="Natvig D.O."/>
            <person name="Lalanne C."/>
            <person name="Gautier V."/>
            <person name="Ament-Velasquez S.L."/>
            <person name="Kruys A."/>
            <person name="Hutchinson M.I."/>
            <person name="Powell A.J."/>
            <person name="Barry K."/>
            <person name="Miller A.N."/>
            <person name="Grigoriev I.V."/>
            <person name="Debuchy R."/>
            <person name="Gladieux P."/>
            <person name="Hiltunen Thoren M."/>
            <person name="Johannesson H."/>
        </authorList>
    </citation>
    <scope>NUCLEOTIDE SEQUENCE</scope>
    <source>
        <strain evidence="2">CBS 168.71</strain>
    </source>
</reference>
<dbReference type="GeneID" id="87841001"/>
<proteinExistence type="predicted"/>
<dbReference type="Proteomes" id="UP001278766">
    <property type="component" value="Unassembled WGS sequence"/>
</dbReference>
<reference evidence="2" key="2">
    <citation type="submission" date="2023-06" db="EMBL/GenBank/DDBJ databases">
        <authorList>
            <consortium name="Lawrence Berkeley National Laboratory"/>
            <person name="Haridas S."/>
            <person name="Hensen N."/>
            <person name="Bonometti L."/>
            <person name="Westerberg I."/>
            <person name="Brannstrom I.O."/>
            <person name="Guillou S."/>
            <person name="Cros-Aarteil S."/>
            <person name="Calhoun S."/>
            <person name="Kuo A."/>
            <person name="Mondo S."/>
            <person name="Pangilinan J."/>
            <person name="Riley R."/>
            <person name="Labutti K."/>
            <person name="Andreopoulos B."/>
            <person name="Lipzen A."/>
            <person name="Chen C."/>
            <person name="Yanf M."/>
            <person name="Daum C."/>
            <person name="Ng V."/>
            <person name="Clum A."/>
            <person name="Steindorff A."/>
            <person name="Ohm R."/>
            <person name="Martin F."/>
            <person name="Silar P."/>
            <person name="Natvig D."/>
            <person name="Lalanne C."/>
            <person name="Gautier V."/>
            <person name="Ament-Velasquez S.L."/>
            <person name="Kruys A."/>
            <person name="Hutchinson M.I."/>
            <person name="Powell A.J."/>
            <person name="Barry K."/>
            <person name="Miller A.N."/>
            <person name="Grigoriev I.V."/>
            <person name="Debuchy R."/>
            <person name="Gladieux P."/>
            <person name="Thoren M.H."/>
            <person name="Johannesson H."/>
        </authorList>
    </citation>
    <scope>NUCLEOTIDE SEQUENCE</scope>
    <source>
        <strain evidence="2">CBS 168.71</strain>
    </source>
</reference>
<organism evidence="2 3">
    <name type="scientific">Chaetomium fimeti</name>
    <dbReference type="NCBI Taxonomy" id="1854472"/>
    <lineage>
        <taxon>Eukaryota</taxon>
        <taxon>Fungi</taxon>
        <taxon>Dikarya</taxon>
        <taxon>Ascomycota</taxon>
        <taxon>Pezizomycotina</taxon>
        <taxon>Sordariomycetes</taxon>
        <taxon>Sordariomycetidae</taxon>
        <taxon>Sordariales</taxon>
        <taxon>Chaetomiaceae</taxon>
        <taxon>Chaetomium</taxon>
    </lineage>
</organism>